<keyword evidence="7" id="KW-1185">Reference proteome</keyword>
<evidence type="ECO:0000256" key="3">
    <source>
        <dbReference type="ARBA" id="ARBA00023125"/>
    </source>
</evidence>
<evidence type="ECO:0000256" key="4">
    <source>
        <dbReference type="ARBA" id="ARBA00023163"/>
    </source>
</evidence>
<name>A0ABV9YYG6_9HYPH</name>
<dbReference type="Pfam" id="PF00126">
    <property type="entry name" value="HTH_1"/>
    <property type="match status" value="1"/>
</dbReference>
<comment type="caution">
    <text evidence="6">The sequence shown here is derived from an EMBL/GenBank/DDBJ whole genome shotgun (WGS) entry which is preliminary data.</text>
</comment>
<evidence type="ECO:0000313" key="7">
    <source>
        <dbReference type="Proteomes" id="UP001595796"/>
    </source>
</evidence>
<gene>
    <name evidence="6" type="ORF">ACFPFW_00540</name>
</gene>
<evidence type="ECO:0000313" key="6">
    <source>
        <dbReference type="EMBL" id="MFC5066498.1"/>
    </source>
</evidence>
<feature type="domain" description="HTH lysR-type" evidence="5">
    <location>
        <begin position="1"/>
        <end position="60"/>
    </location>
</feature>
<evidence type="ECO:0000256" key="2">
    <source>
        <dbReference type="ARBA" id="ARBA00023015"/>
    </source>
</evidence>
<organism evidence="6 7">
    <name type="scientific">Flaviflagellibacter deserti</name>
    <dbReference type="NCBI Taxonomy" id="2267266"/>
    <lineage>
        <taxon>Bacteria</taxon>
        <taxon>Pseudomonadati</taxon>
        <taxon>Pseudomonadota</taxon>
        <taxon>Alphaproteobacteria</taxon>
        <taxon>Hyphomicrobiales</taxon>
        <taxon>Flaviflagellibacter</taxon>
    </lineage>
</organism>
<dbReference type="PROSITE" id="PS50931">
    <property type="entry name" value="HTH_LYSR"/>
    <property type="match status" value="1"/>
</dbReference>
<dbReference type="Pfam" id="PF03466">
    <property type="entry name" value="LysR_substrate"/>
    <property type="match status" value="1"/>
</dbReference>
<dbReference type="PANTHER" id="PTHR30126">
    <property type="entry name" value="HTH-TYPE TRANSCRIPTIONAL REGULATOR"/>
    <property type="match status" value="1"/>
</dbReference>
<protein>
    <submittedName>
        <fullName evidence="6">LysR family transcriptional regulator</fullName>
    </submittedName>
</protein>
<dbReference type="Proteomes" id="UP001595796">
    <property type="component" value="Unassembled WGS sequence"/>
</dbReference>
<dbReference type="InterPro" id="IPR036388">
    <property type="entry name" value="WH-like_DNA-bd_sf"/>
</dbReference>
<dbReference type="SUPFAM" id="SSF53850">
    <property type="entry name" value="Periplasmic binding protein-like II"/>
    <property type="match status" value="1"/>
</dbReference>
<keyword evidence="2" id="KW-0805">Transcription regulation</keyword>
<dbReference type="InterPro" id="IPR036390">
    <property type="entry name" value="WH_DNA-bd_sf"/>
</dbReference>
<keyword evidence="4" id="KW-0804">Transcription</keyword>
<comment type="similarity">
    <text evidence="1">Belongs to the LysR transcriptional regulatory family.</text>
</comment>
<evidence type="ECO:0000259" key="5">
    <source>
        <dbReference type="PROSITE" id="PS50931"/>
    </source>
</evidence>
<dbReference type="InterPro" id="IPR000847">
    <property type="entry name" value="LysR_HTH_N"/>
</dbReference>
<accession>A0ABV9YYG6</accession>
<sequence length="310" mass="34077">MTLDIGWLDDLAALATHLNFSRAAEARNVTQPAFSRRIRALEEWVGCSLVERDTHKIRFTPGGELFLQASRDAMRQLQQGRLEAVQAQDNAPIRFASTHALSLTFFPRWFGEVSGVISSTPINLVADNMVACERLMLEGGAHFLLCHRHPDTRTLLDGQDFETIILSTDDLVLVSGCGEDGNPLHVVPGDPASPTPYLAFDERSGIGRIVATVASDLMKTLNATTIFTSQLALVLKNLAQQGRGVAWAPLSLVREELDPNGNLVLANPGISIPIEIVLIRGRASLNRAVGDFWSRVQERCDEDRDRLLFA</sequence>
<dbReference type="Gene3D" id="1.10.10.10">
    <property type="entry name" value="Winged helix-like DNA-binding domain superfamily/Winged helix DNA-binding domain"/>
    <property type="match status" value="1"/>
</dbReference>
<dbReference type="EMBL" id="JBHSJF010000001">
    <property type="protein sequence ID" value="MFC5066498.1"/>
    <property type="molecule type" value="Genomic_DNA"/>
</dbReference>
<keyword evidence="3" id="KW-0238">DNA-binding</keyword>
<dbReference type="RefSeq" id="WP_162799554.1">
    <property type="nucleotide sequence ID" value="NZ_JBHSJF010000001.1"/>
</dbReference>
<proteinExistence type="inferred from homology"/>
<dbReference type="SUPFAM" id="SSF46785">
    <property type="entry name" value="Winged helix' DNA-binding domain"/>
    <property type="match status" value="1"/>
</dbReference>
<dbReference type="PANTHER" id="PTHR30126:SF2">
    <property type="entry name" value="HTH-TYPE TRANSCRIPTIONAL REGULATOR YJIE"/>
    <property type="match status" value="1"/>
</dbReference>
<evidence type="ECO:0000256" key="1">
    <source>
        <dbReference type="ARBA" id="ARBA00009437"/>
    </source>
</evidence>
<dbReference type="InterPro" id="IPR005119">
    <property type="entry name" value="LysR_subst-bd"/>
</dbReference>
<dbReference type="PRINTS" id="PR00039">
    <property type="entry name" value="HTHLYSR"/>
</dbReference>
<reference evidence="7" key="1">
    <citation type="journal article" date="2019" name="Int. J. Syst. Evol. Microbiol.">
        <title>The Global Catalogue of Microorganisms (GCM) 10K type strain sequencing project: providing services to taxonomists for standard genome sequencing and annotation.</title>
        <authorList>
            <consortium name="The Broad Institute Genomics Platform"/>
            <consortium name="The Broad Institute Genome Sequencing Center for Infectious Disease"/>
            <person name="Wu L."/>
            <person name="Ma J."/>
        </authorList>
    </citation>
    <scope>NUCLEOTIDE SEQUENCE [LARGE SCALE GENOMIC DNA]</scope>
    <source>
        <strain evidence="7">CGMCC 1.16444</strain>
    </source>
</reference>